<evidence type="ECO:0000313" key="12">
    <source>
        <dbReference type="EMBL" id="MBL6818132.1"/>
    </source>
</evidence>
<evidence type="ECO:0000256" key="6">
    <source>
        <dbReference type="ARBA" id="ARBA00022430"/>
    </source>
</evidence>
<reference evidence="12" key="1">
    <citation type="submission" date="2020-10" db="EMBL/GenBank/DDBJ databases">
        <title>Microbiome of the Black Sea water column analyzed by genome centric metagenomics.</title>
        <authorList>
            <person name="Cabello-Yeves P.J."/>
            <person name="Callieri C."/>
            <person name="Picazo A."/>
            <person name="Mehrshad M."/>
            <person name="Haro-Moreno J.M."/>
            <person name="Roda-Garcia J."/>
            <person name="Dzembekova N."/>
            <person name="Slabakova V."/>
            <person name="Slabakova N."/>
            <person name="Moncheva S."/>
            <person name="Rodriguez-Valera F."/>
        </authorList>
    </citation>
    <scope>NUCLEOTIDE SEQUENCE</scope>
    <source>
        <strain evidence="12">BS307-5m-G50</strain>
    </source>
</reference>
<dbReference type="InterPro" id="IPR000573">
    <property type="entry name" value="AconitaseA/IPMdHydase_ssu_swvl"/>
</dbReference>
<comment type="pathway">
    <text evidence="3 10">Amino-acid biosynthesis; L-leucine biosynthesis; L-leucine from 3-methyl-2-oxobutanoate: step 2/4.</text>
</comment>
<dbReference type="Proteomes" id="UP000711391">
    <property type="component" value="Unassembled WGS sequence"/>
</dbReference>
<keyword evidence="6 10" id="KW-0432">Leucine biosynthesis</keyword>
<keyword evidence="9 10" id="KW-0100">Branched-chain amino acid biosynthesis</keyword>
<evidence type="ECO:0000256" key="10">
    <source>
        <dbReference type="HAMAP-Rule" id="MF_01031"/>
    </source>
</evidence>
<evidence type="ECO:0000256" key="4">
    <source>
        <dbReference type="ARBA" id="ARBA00009845"/>
    </source>
</evidence>
<evidence type="ECO:0000256" key="7">
    <source>
        <dbReference type="ARBA" id="ARBA00022605"/>
    </source>
</evidence>
<accession>A0A937IG34</accession>
<evidence type="ECO:0000256" key="5">
    <source>
        <dbReference type="ARBA" id="ARBA00011271"/>
    </source>
</evidence>
<keyword evidence="8 10" id="KW-0456">Lyase</keyword>
<dbReference type="InterPro" id="IPR050075">
    <property type="entry name" value="LeuD"/>
</dbReference>
<gene>
    <name evidence="10 12" type="primary">leuD</name>
    <name evidence="12" type="ORF">ISQ64_01855</name>
</gene>
<dbReference type="SUPFAM" id="SSF52016">
    <property type="entry name" value="LeuD/IlvD-like"/>
    <property type="match status" value="1"/>
</dbReference>
<dbReference type="PANTHER" id="PTHR43345">
    <property type="entry name" value="3-ISOPROPYLMALATE DEHYDRATASE SMALL SUBUNIT 2-RELATED-RELATED"/>
    <property type="match status" value="1"/>
</dbReference>
<feature type="domain" description="Aconitase A/isopropylmalate dehydratase small subunit swivel" evidence="11">
    <location>
        <begin position="9"/>
        <end position="135"/>
    </location>
</feature>
<protein>
    <recommendedName>
        <fullName evidence="10">3-isopropylmalate dehydratase small subunit</fullName>
        <ecNumber evidence="10">4.2.1.33</ecNumber>
    </recommendedName>
    <alternativeName>
        <fullName evidence="10">Alpha-IPM isomerase</fullName>
        <shortName evidence="10">IPMI</shortName>
    </alternativeName>
    <alternativeName>
        <fullName evidence="10">Isopropylmalate isomerase</fullName>
    </alternativeName>
</protein>
<dbReference type="GO" id="GO:0003861">
    <property type="term" value="F:3-isopropylmalate dehydratase activity"/>
    <property type="evidence" value="ECO:0007669"/>
    <property type="project" value="UniProtKB-UniRule"/>
</dbReference>
<comment type="subunit">
    <text evidence="5 10">Heterodimer of LeuC and LeuD.</text>
</comment>
<organism evidence="12 13">
    <name type="scientific">SAR86 cluster bacterium</name>
    <dbReference type="NCBI Taxonomy" id="2030880"/>
    <lineage>
        <taxon>Bacteria</taxon>
        <taxon>Pseudomonadati</taxon>
        <taxon>Pseudomonadota</taxon>
        <taxon>Gammaproteobacteria</taxon>
        <taxon>SAR86 cluster</taxon>
    </lineage>
</organism>
<dbReference type="InterPro" id="IPR033940">
    <property type="entry name" value="IPMI_Swivel"/>
</dbReference>
<evidence type="ECO:0000256" key="2">
    <source>
        <dbReference type="ARBA" id="ARBA00002695"/>
    </source>
</evidence>
<dbReference type="InterPro" id="IPR004431">
    <property type="entry name" value="3-IsopropMal_deHydase_ssu"/>
</dbReference>
<sequence>MKLAGNELNLSGVVACIDRDNIDTDQIIPTEYLKSIKKHGFEDYLFDGWRYLDEGKLGITKDQREINPNFILNQEPFNKALILLTRDNFGCGSSREHAVWALRDFGIKVVIASSFGDIFYNNCFKNGVLPIRLEKNQIEELFKTLSAEVSELSVDLDSKKISHKKNELYDFKVEDNLLERIIFGLDDVDMTLKYKDKIIAFEQTRRKEKPWIFAND</sequence>
<comment type="caution">
    <text evidence="12">The sequence shown here is derived from an EMBL/GenBank/DDBJ whole genome shotgun (WGS) entry which is preliminary data.</text>
</comment>
<evidence type="ECO:0000256" key="8">
    <source>
        <dbReference type="ARBA" id="ARBA00023239"/>
    </source>
</evidence>
<dbReference type="FunFam" id="3.20.19.10:FF:000003">
    <property type="entry name" value="3-isopropylmalate dehydratase small subunit"/>
    <property type="match status" value="1"/>
</dbReference>
<evidence type="ECO:0000256" key="3">
    <source>
        <dbReference type="ARBA" id="ARBA00004729"/>
    </source>
</evidence>
<dbReference type="GO" id="GO:0009316">
    <property type="term" value="C:3-isopropylmalate dehydratase complex"/>
    <property type="evidence" value="ECO:0007669"/>
    <property type="project" value="InterPro"/>
</dbReference>
<dbReference type="EMBL" id="JADHQD010000007">
    <property type="protein sequence ID" value="MBL6818132.1"/>
    <property type="molecule type" value="Genomic_DNA"/>
</dbReference>
<evidence type="ECO:0000313" key="13">
    <source>
        <dbReference type="Proteomes" id="UP000711391"/>
    </source>
</evidence>
<dbReference type="GO" id="GO:0009098">
    <property type="term" value="P:L-leucine biosynthetic process"/>
    <property type="evidence" value="ECO:0007669"/>
    <property type="project" value="UniProtKB-UniRule"/>
</dbReference>
<dbReference type="AlphaFoldDB" id="A0A937IG34"/>
<comment type="catalytic activity">
    <reaction evidence="1 10">
        <text>(2R,3S)-3-isopropylmalate = (2S)-2-isopropylmalate</text>
        <dbReference type="Rhea" id="RHEA:32287"/>
        <dbReference type="ChEBI" id="CHEBI:1178"/>
        <dbReference type="ChEBI" id="CHEBI:35121"/>
        <dbReference type="EC" id="4.2.1.33"/>
    </reaction>
</comment>
<dbReference type="NCBIfam" id="NF002458">
    <property type="entry name" value="PRK01641.1"/>
    <property type="match status" value="1"/>
</dbReference>
<dbReference type="Gene3D" id="3.20.19.10">
    <property type="entry name" value="Aconitase, domain 4"/>
    <property type="match status" value="1"/>
</dbReference>
<dbReference type="PANTHER" id="PTHR43345:SF5">
    <property type="entry name" value="3-ISOPROPYLMALATE DEHYDRATASE SMALL SUBUNIT"/>
    <property type="match status" value="1"/>
</dbReference>
<comment type="function">
    <text evidence="2 10">Catalyzes the isomerization between 2-isopropylmalate and 3-isopropylmalate, via the formation of 2-isopropylmaleate.</text>
</comment>
<dbReference type="InterPro" id="IPR015928">
    <property type="entry name" value="Aconitase/3IPM_dehydase_swvl"/>
</dbReference>
<evidence type="ECO:0000259" key="11">
    <source>
        <dbReference type="Pfam" id="PF00694"/>
    </source>
</evidence>
<name>A0A937IG34_9GAMM</name>
<evidence type="ECO:0000256" key="1">
    <source>
        <dbReference type="ARBA" id="ARBA00000491"/>
    </source>
</evidence>
<keyword evidence="7 10" id="KW-0028">Amino-acid biosynthesis</keyword>
<evidence type="ECO:0000256" key="9">
    <source>
        <dbReference type="ARBA" id="ARBA00023304"/>
    </source>
</evidence>
<comment type="similarity">
    <text evidence="4 10">Belongs to the LeuD family. LeuD type 1 subfamily.</text>
</comment>
<proteinExistence type="inferred from homology"/>
<dbReference type="CDD" id="cd01577">
    <property type="entry name" value="IPMI_Swivel"/>
    <property type="match status" value="1"/>
</dbReference>
<dbReference type="HAMAP" id="MF_01031">
    <property type="entry name" value="LeuD_type1"/>
    <property type="match status" value="1"/>
</dbReference>
<dbReference type="Pfam" id="PF00694">
    <property type="entry name" value="Aconitase_C"/>
    <property type="match status" value="1"/>
</dbReference>
<dbReference type="NCBIfam" id="TIGR00171">
    <property type="entry name" value="leuD"/>
    <property type="match status" value="1"/>
</dbReference>
<dbReference type="EC" id="4.2.1.33" evidence="10"/>